<reference evidence="3" key="4">
    <citation type="journal article" date="2015" name="G3 (Bethesda)">
        <title>Genome sequences of three phytopathogenic species of the Magnaporthaceae family of fungi.</title>
        <authorList>
            <person name="Okagaki L.H."/>
            <person name="Nunes C.C."/>
            <person name="Sailsbery J."/>
            <person name="Clay B."/>
            <person name="Brown D."/>
            <person name="John T."/>
            <person name="Oh Y."/>
            <person name="Young N."/>
            <person name="Fitzgerald M."/>
            <person name="Haas B.J."/>
            <person name="Zeng Q."/>
            <person name="Young S."/>
            <person name="Adiconis X."/>
            <person name="Fan L."/>
            <person name="Levin J.Z."/>
            <person name="Mitchell T.K."/>
            <person name="Okubara P.A."/>
            <person name="Farman M.L."/>
            <person name="Kohn L.M."/>
            <person name="Birren B."/>
            <person name="Ma L.-J."/>
            <person name="Dean R.A."/>
        </authorList>
    </citation>
    <scope>NUCLEOTIDE SEQUENCE</scope>
    <source>
        <strain evidence="3">R3-111a-1</strain>
    </source>
</reference>
<name>J3NJQ3_GAET3</name>
<dbReference type="EnsemblFungi" id="EJT81505">
    <property type="protein sequence ID" value="EJT81505"/>
    <property type="gene ID" value="GGTG_01483"/>
</dbReference>
<protein>
    <submittedName>
        <fullName evidence="2 3">Uncharacterized protein</fullName>
    </submittedName>
</protein>
<accession>J3NJQ3</accession>
<keyword evidence="4" id="KW-1185">Reference proteome</keyword>
<reference evidence="3" key="5">
    <citation type="submission" date="2018-04" db="UniProtKB">
        <authorList>
            <consortium name="EnsemblFungi"/>
        </authorList>
    </citation>
    <scope>IDENTIFICATION</scope>
    <source>
        <strain evidence="3">R3-111a-1</strain>
    </source>
</reference>
<feature type="compositionally biased region" description="Basic and acidic residues" evidence="1">
    <location>
        <begin position="8"/>
        <end position="21"/>
    </location>
</feature>
<organism evidence="2">
    <name type="scientific">Gaeumannomyces tritici (strain R3-111a-1)</name>
    <name type="common">Wheat and barley take-all root rot fungus</name>
    <name type="synonym">Gaeumannomyces graminis var. tritici</name>
    <dbReference type="NCBI Taxonomy" id="644352"/>
    <lineage>
        <taxon>Eukaryota</taxon>
        <taxon>Fungi</taxon>
        <taxon>Dikarya</taxon>
        <taxon>Ascomycota</taxon>
        <taxon>Pezizomycotina</taxon>
        <taxon>Sordariomycetes</taxon>
        <taxon>Sordariomycetidae</taxon>
        <taxon>Magnaporthales</taxon>
        <taxon>Magnaporthaceae</taxon>
        <taxon>Gaeumannomyces</taxon>
    </lineage>
</organism>
<feature type="region of interest" description="Disordered" evidence="1">
    <location>
        <begin position="101"/>
        <end position="129"/>
    </location>
</feature>
<reference evidence="2" key="3">
    <citation type="submission" date="2010-09" db="EMBL/GenBank/DDBJ databases">
        <title>Annotation of Gaeumannomyces graminis var. tritici R3-111a-1.</title>
        <authorList>
            <consortium name="The Broad Institute Genome Sequencing Platform"/>
            <person name="Ma L.-J."/>
            <person name="Dead R."/>
            <person name="Young S.K."/>
            <person name="Zeng Q."/>
            <person name="Gargeya S."/>
            <person name="Fitzgerald M."/>
            <person name="Haas B."/>
            <person name="Abouelleil A."/>
            <person name="Alvarado L."/>
            <person name="Arachchi H.M."/>
            <person name="Berlin A."/>
            <person name="Brown A."/>
            <person name="Chapman S.B."/>
            <person name="Chen Z."/>
            <person name="Dunbar C."/>
            <person name="Freedman E."/>
            <person name="Gearin G."/>
            <person name="Gellesch M."/>
            <person name="Goldberg J."/>
            <person name="Griggs A."/>
            <person name="Gujja S."/>
            <person name="Heiman D."/>
            <person name="Howarth C."/>
            <person name="Larson L."/>
            <person name="Lui A."/>
            <person name="MacDonald P.J.P."/>
            <person name="Mehta T."/>
            <person name="Montmayeur A."/>
            <person name="Murphy C."/>
            <person name="Neiman D."/>
            <person name="Pearson M."/>
            <person name="Priest M."/>
            <person name="Roberts A."/>
            <person name="Saif S."/>
            <person name="Shea T."/>
            <person name="Shenoy N."/>
            <person name="Sisk P."/>
            <person name="Stolte C."/>
            <person name="Sykes S."/>
            <person name="Yandava C."/>
            <person name="Wortman J."/>
            <person name="Nusbaum C."/>
            <person name="Birren B."/>
        </authorList>
    </citation>
    <scope>NUCLEOTIDE SEQUENCE</scope>
    <source>
        <strain evidence="2">R3-111a-1</strain>
    </source>
</reference>
<dbReference type="GeneID" id="20341941"/>
<sequence>MGHIHKLQQSDRWMDDREHHPHPAVGGLLQPSGAAMGRQRYDTLDSAGSADSPPLMPWPISSGQRRPPDASDAGEGGSMACRRRQWKSLSVASVATGPMSLTASDINESNPLRQVARPWSPPLARKRLE</sequence>
<evidence type="ECO:0000256" key="1">
    <source>
        <dbReference type="SAM" id="MobiDB-lite"/>
    </source>
</evidence>
<evidence type="ECO:0000313" key="3">
    <source>
        <dbReference type="EnsemblFungi" id="EJT81505"/>
    </source>
</evidence>
<feature type="compositionally biased region" description="Polar residues" evidence="1">
    <location>
        <begin position="101"/>
        <end position="112"/>
    </location>
</feature>
<dbReference type="HOGENOM" id="CLU_1948940_0_0_1"/>
<dbReference type="VEuPathDB" id="FungiDB:GGTG_01483"/>
<dbReference type="RefSeq" id="XP_009217514.1">
    <property type="nucleotide sequence ID" value="XM_009219250.1"/>
</dbReference>
<dbReference type="AlphaFoldDB" id="J3NJQ3"/>
<gene>
    <name evidence="3" type="primary">20341941</name>
    <name evidence="2" type="ORF">GGTG_01483</name>
</gene>
<feature type="region of interest" description="Disordered" evidence="1">
    <location>
        <begin position="1"/>
        <end position="84"/>
    </location>
</feature>
<evidence type="ECO:0000313" key="4">
    <source>
        <dbReference type="Proteomes" id="UP000006039"/>
    </source>
</evidence>
<reference evidence="2" key="2">
    <citation type="submission" date="2010-07" db="EMBL/GenBank/DDBJ databases">
        <authorList>
            <consortium name="The Broad Institute Genome Sequencing Platform"/>
            <consortium name="Broad Institute Genome Sequencing Center for Infectious Disease"/>
            <person name="Ma L.-J."/>
            <person name="Dead R."/>
            <person name="Young S."/>
            <person name="Zeng Q."/>
            <person name="Koehrsen M."/>
            <person name="Alvarado L."/>
            <person name="Berlin A."/>
            <person name="Chapman S.B."/>
            <person name="Chen Z."/>
            <person name="Freedman E."/>
            <person name="Gellesch M."/>
            <person name="Goldberg J."/>
            <person name="Griggs A."/>
            <person name="Gujja S."/>
            <person name="Heilman E.R."/>
            <person name="Heiman D."/>
            <person name="Hepburn T."/>
            <person name="Howarth C."/>
            <person name="Jen D."/>
            <person name="Larson L."/>
            <person name="Mehta T."/>
            <person name="Neiman D."/>
            <person name="Pearson M."/>
            <person name="Roberts A."/>
            <person name="Saif S."/>
            <person name="Shea T."/>
            <person name="Shenoy N."/>
            <person name="Sisk P."/>
            <person name="Stolte C."/>
            <person name="Sykes S."/>
            <person name="Walk T."/>
            <person name="White J."/>
            <person name="Yandava C."/>
            <person name="Haas B."/>
            <person name="Nusbaum C."/>
            <person name="Birren B."/>
        </authorList>
    </citation>
    <scope>NUCLEOTIDE SEQUENCE</scope>
    <source>
        <strain evidence="2">R3-111a-1</strain>
    </source>
</reference>
<evidence type="ECO:0000313" key="2">
    <source>
        <dbReference type="EMBL" id="EJT81505.1"/>
    </source>
</evidence>
<reference evidence="4" key="1">
    <citation type="submission" date="2010-07" db="EMBL/GenBank/DDBJ databases">
        <title>The genome sequence of Gaeumannomyces graminis var. tritici strain R3-111a-1.</title>
        <authorList>
            <consortium name="The Broad Institute Genome Sequencing Platform"/>
            <person name="Ma L.-J."/>
            <person name="Dead R."/>
            <person name="Young S."/>
            <person name="Zeng Q."/>
            <person name="Koehrsen M."/>
            <person name="Alvarado L."/>
            <person name="Berlin A."/>
            <person name="Chapman S.B."/>
            <person name="Chen Z."/>
            <person name="Freedman E."/>
            <person name="Gellesch M."/>
            <person name="Goldberg J."/>
            <person name="Griggs A."/>
            <person name="Gujja S."/>
            <person name="Heilman E.R."/>
            <person name="Heiman D."/>
            <person name="Hepburn T."/>
            <person name="Howarth C."/>
            <person name="Jen D."/>
            <person name="Larson L."/>
            <person name="Mehta T."/>
            <person name="Neiman D."/>
            <person name="Pearson M."/>
            <person name="Roberts A."/>
            <person name="Saif S."/>
            <person name="Shea T."/>
            <person name="Shenoy N."/>
            <person name="Sisk P."/>
            <person name="Stolte C."/>
            <person name="Sykes S."/>
            <person name="Walk T."/>
            <person name="White J."/>
            <person name="Yandava C."/>
            <person name="Haas B."/>
            <person name="Nusbaum C."/>
            <person name="Birren B."/>
        </authorList>
    </citation>
    <scope>NUCLEOTIDE SEQUENCE [LARGE SCALE GENOMIC DNA]</scope>
    <source>
        <strain evidence="4">R3-111a-1</strain>
    </source>
</reference>
<dbReference type="EMBL" id="GL385395">
    <property type="protein sequence ID" value="EJT81505.1"/>
    <property type="molecule type" value="Genomic_DNA"/>
</dbReference>
<proteinExistence type="predicted"/>
<dbReference type="Proteomes" id="UP000006039">
    <property type="component" value="Unassembled WGS sequence"/>
</dbReference>